<feature type="region of interest" description="Disordered" evidence="1">
    <location>
        <begin position="137"/>
        <end position="286"/>
    </location>
</feature>
<organism evidence="2 3">
    <name type="scientific">Anabaenopsis tanganyikae CS-531</name>
    <dbReference type="NCBI Taxonomy" id="2785304"/>
    <lineage>
        <taxon>Bacteria</taxon>
        <taxon>Bacillati</taxon>
        <taxon>Cyanobacteriota</taxon>
        <taxon>Cyanophyceae</taxon>
        <taxon>Nostocales</taxon>
        <taxon>Nodulariaceae</taxon>
        <taxon>Anabaenopsis</taxon>
        <taxon>Anabaenopsis tanganyikae</taxon>
    </lineage>
</organism>
<accession>A0ABT6KFN7</accession>
<feature type="compositionally biased region" description="Low complexity" evidence="1">
    <location>
        <begin position="233"/>
        <end position="254"/>
    </location>
</feature>
<name>A0ABT6KFN7_9CYAN</name>
<comment type="caution">
    <text evidence="2">The sequence shown here is derived from an EMBL/GenBank/DDBJ whole genome shotgun (WGS) entry which is preliminary data.</text>
</comment>
<feature type="compositionally biased region" description="Low complexity" evidence="1">
    <location>
        <begin position="206"/>
        <end position="221"/>
    </location>
</feature>
<dbReference type="RefSeq" id="WP_280801819.1">
    <property type="nucleotide sequence ID" value="NZ_JANQDF010000096.1"/>
</dbReference>
<evidence type="ECO:0000256" key="1">
    <source>
        <dbReference type="SAM" id="MobiDB-lite"/>
    </source>
</evidence>
<evidence type="ECO:0008006" key="4">
    <source>
        <dbReference type="Google" id="ProtNLM"/>
    </source>
</evidence>
<evidence type="ECO:0000313" key="3">
    <source>
        <dbReference type="Proteomes" id="UP001159386"/>
    </source>
</evidence>
<dbReference type="Proteomes" id="UP001159386">
    <property type="component" value="Unassembled WGS sequence"/>
</dbReference>
<dbReference type="EMBL" id="JANQDF010000096">
    <property type="protein sequence ID" value="MDH6106191.1"/>
    <property type="molecule type" value="Genomic_DNA"/>
</dbReference>
<keyword evidence="3" id="KW-1185">Reference proteome</keyword>
<gene>
    <name evidence="2" type="ORF">NWP22_09985</name>
</gene>
<sequence>MNKLTLSLILLMSYGCSQPLFNSRSAIAPVTSPSDCSQTSKVNLNQQNITEVVLDEQMLVKSGRVTATEAVGYRFDAQPGQTFTYNTNDDICIVVYTPDNQIITSGELPTRGKYILQVSSPQNDRAFGLGMSLTSPVVEDIPETPTPEPTTVNTASSSPTTNQTTVKNTPRTKTRRPRPVKTARSSPTTNQTTVNDTPSAETPEPTTVDTASSSTTDQTTVNDTPSAETPEPTTVDTASSSTTDQTTVNDTPTTETRKSIPIPVPSNPALVSQSVSSPSRPPADDFVRNHYTALNNRQYDQTWTRLSPQFKGISGDFSKYQEWWDSVAEIRIGNVELISQNSDRAVVDAQLWYEMNNGRVAEDKKTRISLMWSDEANSWLFVRKSSP</sequence>
<evidence type="ECO:0000313" key="2">
    <source>
        <dbReference type="EMBL" id="MDH6106191.1"/>
    </source>
</evidence>
<dbReference type="PROSITE" id="PS51257">
    <property type="entry name" value="PROKAR_LIPOPROTEIN"/>
    <property type="match status" value="1"/>
</dbReference>
<feature type="compositionally biased region" description="Polar residues" evidence="1">
    <location>
        <begin position="183"/>
        <end position="200"/>
    </location>
</feature>
<protein>
    <recommendedName>
        <fullName evidence="4">ARC6 IMS domain-containing protein</fullName>
    </recommendedName>
</protein>
<proteinExistence type="predicted"/>
<feature type="compositionally biased region" description="Basic residues" evidence="1">
    <location>
        <begin position="170"/>
        <end position="181"/>
    </location>
</feature>
<reference evidence="2 3" key="1">
    <citation type="journal article" date="2023" name="J. Phycol.">
        <title>Chrysosporum ovalisporum is synonymous with the true-branching cyanobacterium Umezakia natans (Nostocales/Aphanizomenonaceae).</title>
        <authorList>
            <person name="McGregor G.B."/>
            <person name="Sendall B.C."/>
            <person name="Niiyama Y."/>
            <person name="Tuji A."/>
            <person name="Willis A."/>
        </authorList>
    </citation>
    <scope>NUCLEOTIDE SEQUENCE [LARGE SCALE GENOMIC DNA]</scope>
    <source>
        <strain evidence="2 3">CS-531</strain>
    </source>
</reference>